<accession>A0ABD0PSN3</accession>
<dbReference type="PANTHER" id="PTHR11252:SF0">
    <property type="entry name" value="POLYRIBONUCLEOTIDE NUCLEOTIDYLTRANSFERASE 1, MITOCHONDRIAL"/>
    <property type="match status" value="1"/>
</dbReference>
<keyword evidence="2" id="KW-1185">Reference proteome</keyword>
<dbReference type="InterPro" id="IPR027408">
    <property type="entry name" value="PNPase/RNase_PH_dom_sf"/>
</dbReference>
<dbReference type="PANTHER" id="PTHR11252">
    <property type="entry name" value="POLYRIBONUCLEOTIDE NUCLEOTIDYLTRANSFERASE"/>
    <property type="match status" value="1"/>
</dbReference>
<dbReference type="EMBL" id="JAMKFB020000013">
    <property type="protein sequence ID" value="KAL0177058.1"/>
    <property type="molecule type" value="Genomic_DNA"/>
</dbReference>
<dbReference type="Gene3D" id="3.30.230.70">
    <property type="entry name" value="GHMP Kinase, N-terminal domain"/>
    <property type="match status" value="1"/>
</dbReference>
<dbReference type="InterPro" id="IPR012162">
    <property type="entry name" value="PNPase"/>
</dbReference>
<evidence type="ECO:0000313" key="1">
    <source>
        <dbReference type="EMBL" id="KAL0177058.1"/>
    </source>
</evidence>
<gene>
    <name evidence="1" type="ORF">M9458_025952</name>
</gene>
<dbReference type="AlphaFoldDB" id="A0ABD0PSN3"/>
<comment type="caution">
    <text evidence="1">The sequence shown here is derived from an EMBL/GenBank/DDBJ whole genome shotgun (WGS) entry which is preliminary data.</text>
</comment>
<feature type="non-terminal residue" evidence="1">
    <location>
        <position position="86"/>
    </location>
</feature>
<feature type="non-terminal residue" evidence="1">
    <location>
        <position position="1"/>
    </location>
</feature>
<evidence type="ECO:0000313" key="2">
    <source>
        <dbReference type="Proteomes" id="UP001529510"/>
    </source>
</evidence>
<reference evidence="1 2" key="1">
    <citation type="submission" date="2024-05" db="EMBL/GenBank/DDBJ databases">
        <title>Genome sequencing and assembly of Indian major carp, Cirrhinus mrigala (Hamilton, 1822).</title>
        <authorList>
            <person name="Mohindra V."/>
            <person name="Chowdhury L.M."/>
            <person name="Lal K."/>
            <person name="Jena J.K."/>
        </authorList>
    </citation>
    <scope>NUCLEOTIDE SEQUENCE [LARGE SCALE GENOMIC DNA]</scope>
    <source>
        <strain evidence="1">CM1030</strain>
        <tissue evidence="1">Blood</tissue>
    </source>
</reference>
<protein>
    <submittedName>
        <fullName evidence="1">Uncharacterized protein</fullName>
    </submittedName>
</protein>
<organism evidence="1 2">
    <name type="scientific">Cirrhinus mrigala</name>
    <name type="common">Mrigala</name>
    <dbReference type="NCBI Taxonomy" id="683832"/>
    <lineage>
        <taxon>Eukaryota</taxon>
        <taxon>Metazoa</taxon>
        <taxon>Chordata</taxon>
        <taxon>Craniata</taxon>
        <taxon>Vertebrata</taxon>
        <taxon>Euteleostomi</taxon>
        <taxon>Actinopterygii</taxon>
        <taxon>Neopterygii</taxon>
        <taxon>Teleostei</taxon>
        <taxon>Ostariophysi</taxon>
        <taxon>Cypriniformes</taxon>
        <taxon>Cyprinidae</taxon>
        <taxon>Labeoninae</taxon>
        <taxon>Labeonini</taxon>
        <taxon>Cirrhinus</taxon>
    </lineage>
</organism>
<proteinExistence type="predicted"/>
<sequence>VPISSAVAGVAVGLISKANPEKASEIQDYRLLTDILVGAPASHVLRASVDRAARSFLCSLIKGIEDYNGDMDFKMAGSSKGITALQ</sequence>
<name>A0ABD0PSN3_CIRMR</name>
<dbReference type="Proteomes" id="UP001529510">
    <property type="component" value="Unassembled WGS sequence"/>
</dbReference>